<feature type="region of interest" description="Disordered" evidence="1">
    <location>
        <begin position="1"/>
        <end position="92"/>
    </location>
</feature>
<evidence type="ECO:0000313" key="3">
    <source>
        <dbReference type="Proteomes" id="UP000232638"/>
    </source>
</evidence>
<keyword evidence="3" id="KW-1185">Reference proteome</keyword>
<organism evidence="2 3">
    <name type="scientific">Candidatus Thiodictyon syntrophicum</name>
    <dbReference type="NCBI Taxonomy" id="1166950"/>
    <lineage>
        <taxon>Bacteria</taxon>
        <taxon>Pseudomonadati</taxon>
        <taxon>Pseudomonadota</taxon>
        <taxon>Gammaproteobacteria</taxon>
        <taxon>Chromatiales</taxon>
        <taxon>Chromatiaceae</taxon>
        <taxon>Thiodictyon</taxon>
    </lineage>
</organism>
<feature type="compositionally biased region" description="Low complexity" evidence="1">
    <location>
        <begin position="82"/>
        <end position="92"/>
    </location>
</feature>
<name>A0A2K8UBX0_9GAMM</name>
<dbReference type="Proteomes" id="UP000232638">
    <property type="component" value="Chromosome"/>
</dbReference>
<sequence length="92" mass="9176">MCGGPGGGRGGGHRRGAGAGSGPADRVPAATTGGRRDLARAPVAHPARLAGHHGRAGGRRCHGPGDGRLWRLACGPDRGGRPVRPGRGPARR</sequence>
<accession>A0A2K8UBX0</accession>
<dbReference type="AlphaFoldDB" id="A0A2K8UBX0"/>
<feature type="compositionally biased region" description="Gly residues" evidence="1">
    <location>
        <begin position="1"/>
        <end position="10"/>
    </location>
</feature>
<evidence type="ECO:0000256" key="1">
    <source>
        <dbReference type="SAM" id="MobiDB-lite"/>
    </source>
</evidence>
<evidence type="ECO:0000313" key="2">
    <source>
        <dbReference type="EMBL" id="AUB83090.1"/>
    </source>
</evidence>
<feature type="compositionally biased region" description="Basic residues" evidence="1">
    <location>
        <begin position="50"/>
        <end position="62"/>
    </location>
</feature>
<dbReference type="KEGG" id="tsy:THSYN_20505"/>
<proteinExistence type="predicted"/>
<reference evidence="2 3" key="1">
    <citation type="submission" date="2017-03" db="EMBL/GenBank/DDBJ databases">
        <title>Complete genome sequence of Candidatus 'Thiodictyon syntrophicum' sp. nov. strain Cad16T, a photolithoautotroph purple sulfur bacterium isolated from an alpine meromictic lake.</title>
        <authorList>
            <person name="Luedin S.M."/>
            <person name="Pothier J.F."/>
            <person name="Danza F."/>
            <person name="Storelli N."/>
            <person name="Wittwer M."/>
            <person name="Tonolla M."/>
        </authorList>
    </citation>
    <scope>NUCLEOTIDE SEQUENCE [LARGE SCALE GENOMIC DNA]</scope>
    <source>
        <strain evidence="2 3">Cad16T</strain>
    </source>
</reference>
<dbReference type="EMBL" id="CP020370">
    <property type="protein sequence ID" value="AUB83090.1"/>
    <property type="molecule type" value="Genomic_DNA"/>
</dbReference>
<protein>
    <submittedName>
        <fullName evidence="2">Uncharacterized protein</fullName>
    </submittedName>
</protein>
<gene>
    <name evidence="2" type="ORF">THSYN_20505</name>
</gene>